<evidence type="ECO:0000256" key="2">
    <source>
        <dbReference type="ARBA" id="ARBA00023002"/>
    </source>
</evidence>
<dbReference type="Gene3D" id="3.30.365.10">
    <property type="entry name" value="Aldehyde oxidase/xanthine dehydrogenase, molybdopterin binding domain"/>
    <property type="match status" value="4"/>
</dbReference>
<feature type="domain" description="Aldehyde oxidase/xanthine dehydrogenase a/b hammerhead" evidence="3">
    <location>
        <begin position="23"/>
        <end position="138"/>
    </location>
</feature>
<dbReference type="InterPro" id="IPR016208">
    <property type="entry name" value="Ald_Oxase/xanthine_DH-like"/>
</dbReference>
<accession>A0A163YRY0</accession>
<protein>
    <submittedName>
        <fullName evidence="4">Carbon monoxide dehydrogenase</fullName>
    </submittedName>
</protein>
<dbReference type="EMBL" id="LVYV01000023">
    <property type="protein sequence ID" value="KZD22487.1"/>
    <property type="molecule type" value="Genomic_DNA"/>
</dbReference>
<keyword evidence="5" id="KW-1185">Reference proteome</keyword>
<dbReference type="RefSeq" id="WP_068735271.1">
    <property type="nucleotide sequence ID" value="NZ_LVYV01000023.1"/>
</dbReference>
<sequence length="764" mass="81894">MSDVAKLLVGSAVERMEDARFLSGSGYFADDLAVEGMLHAAILRSPIAHARIASIDASAALAMPGIHAVITAHDIGDTIPIIPLRLAPLPEFEPFRQPVIARDKVRYVGEPIAIVVADSRALAEDALETIGIEFDALSAVTERGASETPLFDFAKDNVALRYDAGFGDADAAFASAHYVRTERFSVQRHTALPMETRGMLAEWNSLAGRLVVTGATKVTFYNRRALAQMLGLREDDIDLIEIDVGGGFGVRGEFYPEDFLIPFAARKLARPVKWIEDRREHLMAINHSRDVACELSLACRSDGMILGLRGRVFADMGAYIRTNGGVVPAKAAQFLPGPYRIPHVSVSVEAFMTNKTPVGTYRGPGRFEANFFRERLIDMAAIDLGIDIAEFRRKNLITEQELPYPIDGLVPYEGPTSYDTGDYVEVFERALKEIGWFEKSHLQGKLIDGVRHGIGLGCFVESGGAGPKENAALTLEKDGSLTVAVGSSVLGQGLETVLGQIASDTLSIPFDRIRVLHGSTTLLDEGFGTYHSRAVVMGGSAVLDAATRLREKILQQASNHLGRPNSELKIVNANVIADNGASVSFAALAAGHDLQADGTFSNDVRTYSYGTHAAHVTVDPRTGAVKVLDYIAVEDVGRAINPAIVHGQAIGAIVQGLGGVFLDHLIYDEQGQLLNASLADYLVPTASDFPVLRAVTLELRPSPSNPLGAKGAGEGGIVAVAAATANAVAAALAPLNVEIHHLPLTPPRLWRLIKNARERTTNAA</sequence>
<dbReference type="AlphaFoldDB" id="A0A163YRY0"/>
<dbReference type="Pfam" id="PF20256">
    <property type="entry name" value="MoCoBD_2"/>
    <property type="match status" value="1"/>
</dbReference>
<comment type="caution">
    <text evidence="4">The sequence shown here is derived from an EMBL/GenBank/DDBJ whole genome shotgun (WGS) entry which is preliminary data.</text>
</comment>
<dbReference type="SUPFAM" id="SSF54665">
    <property type="entry name" value="CO dehydrogenase molybdoprotein N-domain-like"/>
    <property type="match status" value="1"/>
</dbReference>
<keyword evidence="1" id="KW-0500">Molybdenum</keyword>
<evidence type="ECO:0000259" key="3">
    <source>
        <dbReference type="SMART" id="SM01008"/>
    </source>
</evidence>
<dbReference type="STRING" id="943830.A4A58_10735"/>
<dbReference type="GO" id="GO:0016491">
    <property type="term" value="F:oxidoreductase activity"/>
    <property type="evidence" value="ECO:0007669"/>
    <property type="project" value="UniProtKB-KW"/>
</dbReference>
<organism evidence="4 5">
    <name type="scientific">Tardiphaga robiniae</name>
    <dbReference type="NCBI Taxonomy" id="943830"/>
    <lineage>
        <taxon>Bacteria</taxon>
        <taxon>Pseudomonadati</taxon>
        <taxon>Pseudomonadota</taxon>
        <taxon>Alphaproteobacteria</taxon>
        <taxon>Hyphomicrobiales</taxon>
        <taxon>Nitrobacteraceae</taxon>
        <taxon>Tardiphaga</taxon>
    </lineage>
</organism>
<evidence type="ECO:0000313" key="4">
    <source>
        <dbReference type="EMBL" id="KZD22487.1"/>
    </source>
</evidence>
<evidence type="ECO:0000313" key="5">
    <source>
        <dbReference type="Proteomes" id="UP000076574"/>
    </source>
</evidence>
<dbReference type="InterPro" id="IPR046867">
    <property type="entry name" value="AldOxase/xan_DH_MoCoBD2"/>
</dbReference>
<dbReference type="InterPro" id="IPR036856">
    <property type="entry name" value="Ald_Oxase/Xan_DH_a/b_sf"/>
</dbReference>
<name>A0A163YRY0_9BRAD</name>
<evidence type="ECO:0000256" key="1">
    <source>
        <dbReference type="ARBA" id="ARBA00022505"/>
    </source>
</evidence>
<dbReference type="InterPro" id="IPR008274">
    <property type="entry name" value="AldOxase/xan_DH_MoCoBD1"/>
</dbReference>
<dbReference type="InterPro" id="IPR000674">
    <property type="entry name" value="Ald_Oxase/Xan_DH_a/b"/>
</dbReference>
<dbReference type="InterPro" id="IPR037165">
    <property type="entry name" value="AldOxase/xan_DH_Mopterin-bd_sf"/>
</dbReference>
<dbReference type="PANTHER" id="PTHR11908">
    <property type="entry name" value="XANTHINE DEHYDROGENASE"/>
    <property type="match status" value="1"/>
</dbReference>
<dbReference type="OrthoDB" id="9763985at2"/>
<dbReference type="PANTHER" id="PTHR11908:SF132">
    <property type="entry name" value="ALDEHYDE OXIDASE 1-RELATED"/>
    <property type="match status" value="1"/>
</dbReference>
<dbReference type="Pfam" id="PF01315">
    <property type="entry name" value="Ald_Xan_dh_C"/>
    <property type="match status" value="1"/>
</dbReference>
<gene>
    <name evidence="4" type="ORF">A4A58_10735</name>
</gene>
<dbReference type="Pfam" id="PF02738">
    <property type="entry name" value="MoCoBD_1"/>
    <property type="match status" value="1"/>
</dbReference>
<dbReference type="SUPFAM" id="SSF56003">
    <property type="entry name" value="Molybdenum cofactor-binding domain"/>
    <property type="match status" value="1"/>
</dbReference>
<dbReference type="Proteomes" id="UP000076574">
    <property type="component" value="Unassembled WGS sequence"/>
</dbReference>
<dbReference type="Gene3D" id="3.90.1170.50">
    <property type="entry name" value="Aldehyde oxidase/xanthine dehydrogenase, a/b hammerhead"/>
    <property type="match status" value="1"/>
</dbReference>
<dbReference type="GO" id="GO:0005506">
    <property type="term" value="F:iron ion binding"/>
    <property type="evidence" value="ECO:0007669"/>
    <property type="project" value="InterPro"/>
</dbReference>
<proteinExistence type="predicted"/>
<reference evidence="4 5" key="1">
    <citation type="submission" date="2016-03" db="EMBL/GenBank/DDBJ databases">
        <title>Microsymbionts genomes from the relict species Vavilovia formosa (Stev.) Fed.</title>
        <authorList>
            <person name="Kopat V."/>
            <person name="Chirak E."/>
            <person name="Kimeklis A."/>
            <person name="Andronov E."/>
        </authorList>
    </citation>
    <scope>NUCLEOTIDE SEQUENCE [LARGE SCALE GENOMIC DNA]</scope>
    <source>
        <strain evidence="4 5">Vaf07</strain>
    </source>
</reference>
<dbReference type="SMART" id="SM01008">
    <property type="entry name" value="Ald_Xan_dh_C"/>
    <property type="match status" value="1"/>
</dbReference>
<keyword evidence="2" id="KW-0560">Oxidoreductase</keyword>